<feature type="compositionally biased region" description="Basic and acidic residues" evidence="1">
    <location>
        <begin position="33"/>
        <end position="45"/>
    </location>
</feature>
<dbReference type="InterPro" id="IPR058489">
    <property type="entry name" value="DUF8176"/>
</dbReference>
<accession>A0A177YER8</accession>
<protein>
    <recommendedName>
        <fullName evidence="3">DUF8176 domain-containing protein</fullName>
    </recommendedName>
</protein>
<gene>
    <name evidence="4" type="ORF">A3K89_21310</name>
</gene>
<comment type="caution">
    <text evidence="4">The sequence shown here is derived from an EMBL/GenBank/DDBJ whole genome shotgun (WGS) entry which is preliminary data.</text>
</comment>
<feature type="compositionally biased region" description="Acidic residues" evidence="1">
    <location>
        <begin position="46"/>
        <end position="58"/>
    </location>
</feature>
<keyword evidence="2" id="KW-1133">Transmembrane helix</keyword>
<dbReference type="EMBL" id="LVHI01000013">
    <property type="protein sequence ID" value="OAK54044.1"/>
    <property type="molecule type" value="Genomic_DNA"/>
</dbReference>
<feature type="region of interest" description="Disordered" evidence="1">
    <location>
        <begin position="33"/>
        <end position="73"/>
    </location>
</feature>
<dbReference type="Pfam" id="PF26527">
    <property type="entry name" value="DUF8176"/>
    <property type="match status" value="1"/>
</dbReference>
<evidence type="ECO:0000313" key="4">
    <source>
        <dbReference type="EMBL" id="OAK54044.1"/>
    </source>
</evidence>
<reference evidence="4 5" key="1">
    <citation type="submission" date="2016-03" db="EMBL/GenBank/DDBJ databases">
        <title>Genome sequence of Rhodococcus kyotonensis KB10.</title>
        <authorList>
            <person name="Jeong H."/>
            <person name="Hong C.E."/>
            <person name="Jo S.H."/>
            <person name="Park J.M."/>
        </authorList>
    </citation>
    <scope>NUCLEOTIDE SEQUENCE [LARGE SCALE GENOMIC DNA]</scope>
    <source>
        <strain evidence="4 5">KB10</strain>
    </source>
</reference>
<keyword evidence="2" id="KW-0472">Membrane</keyword>
<feature type="transmembrane region" description="Helical" evidence="2">
    <location>
        <begin position="103"/>
        <end position="123"/>
    </location>
</feature>
<evidence type="ECO:0000256" key="1">
    <source>
        <dbReference type="SAM" id="MobiDB-lite"/>
    </source>
</evidence>
<evidence type="ECO:0000256" key="2">
    <source>
        <dbReference type="SAM" id="Phobius"/>
    </source>
</evidence>
<evidence type="ECO:0000259" key="3">
    <source>
        <dbReference type="Pfam" id="PF26527"/>
    </source>
</evidence>
<organism evidence="4 5">
    <name type="scientific">Rhodococcoides kyotonense</name>
    <dbReference type="NCBI Taxonomy" id="398843"/>
    <lineage>
        <taxon>Bacteria</taxon>
        <taxon>Bacillati</taxon>
        <taxon>Actinomycetota</taxon>
        <taxon>Actinomycetes</taxon>
        <taxon>Mycobacteriales</taxon>
        <taxon>Nocardiaceae</taxon>
        <taxon>Rhodococcoides</taxon>
    </lineage>
</organism>
<dbReference type="AlphaFoldDB" id="A0A177YER8"/>
<keyword evidence="5" id="KW-1185">Reference proteome</keyword>
<proteinExistence type="predicted"/>
<name>A0A177YER8_9NOCA</name>
<dbReference type="Proteomes" id="UP000077519">
    <property type="component" value="Unassembled WGS sequence"/>
</dbReference>
<dbReference type="RefSeq" id="WP_068426409.1">
    <property type="nucleotide sequence ID" value="NZ_LVHI01000013.1"/>
</dbReference>
<feature type="domain" description="DUF8176" evidence="3">
    <location>
        <begin position="164"/>
        <end position="279"/>
    </location>
</feature>
<evidence type="ECO:0000313" key="5">
    <source>
        <dbReference type="Proteomes" id="UP000077519"/>
    </source>
</evidence>
<keyword evidence="2" id="KW-0812">Transmembrane</keyword>
<sequence>MAPRETPDDSSDDWFADPVVADTETVAAASERRLTVLTDQHHTDVDPDDDWFAGDSADDPAPAARPTDGYSSFDERTSLLRAGGRYTAPTPTQSWWRRHRSTIAVTTALTVLVGGGLGAALVLTGVGDEPQAPAALLPDEILTTTTVPTSAAPAAAGAAAADVTWCRGQADGDPVTEDSDDPGAVAIWRFEKAFYFDRDGAAARAAGAPDAVMASAQRLQQGIDQLEADVEFCVLADPIDAGMYDVTVVERGPGIDGRTSRQRITTTKQQDGTTLISAIVSR</sequence>